<reference evidence="4 5" key="1">
    <citation type="submission" date="2007-04" db="EMBL/GenBank/DDBJ databases">
        <authorList>
            <person name="Fulton L."/>
            <person name="Clifton S."/>
            <person name="Fulton B."/>
            <person name="Xu J."/>
            <person name="Minx P."/>
            <person name="Pepin K.H."/>
            <person name="Johnson M."/>
            <person name="Thiruvilangam P."/>
            <person name="Bhonagiri V."/>
            <person name="Nash W.E."/>
            <person name="Mardis E.R."/>
            <person name="Wilson R.K."/>
        </authorList>
    </citation>
    <scope>NUCLEOTIDE SEQUENCE [LARGE SCALE GENOMIC DNA]</scope>
    <source>
        <strain evidence="4 5">ATCC 29799</strain>
    </source>
</reference>
<dbReference type="PANTHER" id="PTHR22916:SF51">
    <property type="entry name" value="GLYCOSYLTRANSFERASE EPSH-RELATED"/>
    <property type="match status" value="1"/>
</dbReference>
<dbReference type="Pfam" id="PF00535">
    <property type="entry name" value="Glycos_transf_2"/>
    <property type="match status" value="1"/>
</dbReference>
<sequence>MEELKLSEISIIVPVYKVEPYLRRCVDSILAQTFTDIEVILVDDGSPDNCPAICDKYAQQDNRVIVIHQEYQGVSVARNTGLNWALLNSNSQWISFVDSDDWVHPRFLEYLHRAATENNVQISVCDYCRESIYEEPKSNVEYDTLKVTSLQLYQHLEKSLLFTVVWNKLYYKSLFEKIRFPVGKISEDTFVSYKLMYKCPQIVFIKHPLYFYYINQTGITSSTYSPVRLVELDALKLQQQFFHEQQATDWEKSCIIRTIRTYAFHIQKCSEFPLLKQYETKLQQELRRLLKSNKKFYKLSLPRDAWISETVYPKRMSFYWKMMRLKVLIYNEGIAHTALRAFVRITKGKDRLK</sequence>
<dbReference type="CAZy" id="GT2">
    <property type="family name" value="Glycosyltransferase Family 2"/>
</dbReference>
<feature type="domain" description="Glycosyltransferase 2-like" evidence="3">
    <location>
        <begin position="10"/>
        <end position="178"/>
    </location>
</feature>
<keyword evidence="1 4" id="KW-0328">Glycosyltransferase</keyword>
<evidence type="ECO:0000259" key="3">
    <source>
        <dbReference type="Pfam" id="PF00535"/>
    </source>
</evidence>
<name>A6NTS0_9FIRM</name>
<accession>A6NTS0</accession>
<keyword evidence="2 4" id="KW-0808">Transferase</keyword>
<dbReference type="Proteomes" id="UP000003639">
    <property type="component" value="Unassembled WGS sequence"/>
</dbReference>
<evidence type="ECO:0000256" key="1">
    <source>
        <dbReference type="ARBA" id="ARBA00022676"/>
    </source>
</evidence>
<dbReference type="InterPro" id="IPR029044">
    <property type="entry name" value="Nucleotide-diphossugar_trans"/>
</dbReference>
<reference evidence="4 5" key="2">
    <citation type="submission" date="2007-06" db="EMBL/GenBank/DDBJ databases">
        <title>Draft genome sequence of Pseudoflavonifractor capillosus ATCC 29799.</title>
        <authorList>
            <person name="Sudarsanam P."/>
            <person name="Ley R."/>
            <person name="Guruge J."/>
            <person name="Turnbaugh P.J."/>
            <person name="Mahowald M."/>
            <person name="Liep D."/>
            <person name="Gordon J."/>
        </authorList>
    </citation>
    <scope>NUCLEOTIDE SEQUENCE [LARGE SCALE GENOMIC DNA]</scope>
    <source>
        <strain evidence="4 5">ATCC 29799</strain>
    </source>
</reference>
<dbReference type="AlphaFoldDB" id="A6NTS0"/>
<dbReference type="SUPFAM" id="SSF53448">
    <property type="entry name" value="Nucleotide-diphospho-sugar transferases"/>
    <property type="match status" value="1"/>
</dbReference>
<dbReference type="EMBL" id="AAXG02000010">
    <property type="protein sequence ID" value="EDN00833.1"/>
    <property type="molecule type" value="Genomic_DNA"/>
</dbReference>
<dbReference type="PANTHER" id="PTHR22916">
    <property type="entry name" value="GLYCOSYLTRANSFERASE"/>
    <property type="match status" value="1"/>
</dbReference>
<dbReference type="InterPro" id="IPR001173">
    <property type="entry name" value="Glyco_trans_2-like"/>
</dbReference>
<gene>
    <name evidence="4" type="ORF">BACCAP_01599</name>
</gene>
<protein>
    <submittedName>
        <fullName evidence="4">Glycosyltransferase, group 2 family protein</fullName>
        <ecNumber evidence="4">2.4.-.-</ecNumber>
    </submittedName>
</protein>
<evidence type="ECO:0000313" key="4">
    <source>
        <dbReference type="EMBL" id="EDN00833.1"/>
    </source>
</evidence>
<dbReference type="Gene3D" id="3.90.550.10">
    <property type="entry name" value="Spore Coat Polysaccharide Biosynthesis Protein SpsA, Chain A"/>
    <property type="match status" value="1"/>
</dbReference>
<dbReference type="STRING" id="411467.BACCAP_01599"/>
<dbReference type="GO" id="GO:0016757">
    <property type="term" value="F:glycosyltransferase activity"/>
    <property type="evidence" value="ECO:0007669"/>
    <property type="project" value="UniProtKB-KW"/>
</dbReference>
<evidence type="ECO:0000313" key="5">
    <source>
        <dbReference type="Proteomes" id="UP000003639"/>
    </source>
</evidence>
<dbReference type="eggNOG" id="COG0463">
    <property type="taxonomic scope" value="Bacteria"/>
</dbReference>
<proteinExistence type="predicted"/>
<organism evidence="4 5">
    <name type="scientific">Pseudoflavonifractor capillosus ATCC 29799</name>
    <dbReference type="NCBI Taxonomy" id="411467"/>
    <lineage>
        <taxon>Bacteria</taxon>
        <taxon>Bacillati</taxon>
        <taxon>Bacillota</taxon>
        <taxon>Clostridia</taxon>
        <taxon>Eubacteriales</taxon>
        <taxon>Oscillospiraceae</taxon>
        <taxon>Pseudoflavonifractor</taxon>
    </lineage>
</organism>
<comment type="caution">
    <text evidence="4">The sequence shown here is derived from an EMBL/GenBank/DDBJ whole genome shotgun (WGS) entry which is preliminary data.</text>
</comment>
<dbReference type="EC" id="2.4.-.-" evidence="4"/>
<dbReference type="CDD" id="cd00761">
    <property type="entry name" value="Glyco_tranf_GTA_type"/>
    <property type="match status" value="1"/>
</dbReference>
<keyword evidence="5" id="KW-1185">Reference proteome</keyword>
<evidence type="ECO:0000256" key="2">
    <source>
        <dbReference type="ARBA" id="ARBA00022679"/>
    </source>
</evidence>